<evidence type="ECO:0000313" key="3">
    <source>
        <dbReference type="Proteomes" id="UP000292695"/>
    </source>
</evidence>
<gene>
    <name evidence="2" type="ORF">E0H50_17365</name>
</gene>
<evidence type="ECO:0000313" key="2">
    <source>
        <dbReference type="EMBL" id="TCC33710.1"/>
    </source>
</evidence>
<dbReference type="RefSeq" id="WP_131289403.1">
    <property type="nucleotide sequence ID" value="NZ_SJKA01000005.1"/>
</dbReference>
<evidence type="ECO:0000256" key="1">
    <source>
        <dbReference type="SAM" id="MobiDB-lite"/>
    </source>
</evidence>
<keyword evidence="3" id="KW-1185">Reference proteome</keyword>
<accession>A0A4R0IMT2</accession>
<proteinExistence type="predicted"/>
<dbReference type="AlphaFoldDB" id="A0A4R0IMT2"/>
<organism evidence="2 3">
    <name type="scientific">Kribbella sindirgiensis</name>
    <dbReference type="NCBI Taxonomy" id="1124744"/>
    <lineage>
        <taxon>Bacteria</taxon>
        <taxon>Bacillati</taxon>
        <taxon>Actinomycetota</taxon>
        <taxon>Actinomycetes</taxon>
        <taxon>Propionibacteriales</taxon>
        <taxon>Kribbellaceae</taxon>
        <taxon>Kribbella</taxon>
    </lineage>
</organism>
<dbReference type="OrthoDB" id="9148135at2"/>
<comment type="caution">
    <text evidence="2">The sequence shown here is derived from an EMBL/GenBank/DDBJ whole genome shotgun (WGS) entry which is preliminary data.</text>
</comment>
<sequence>MIKLSLQALNRVTLDRQRLLERHDATTLEAIEHLVGMQTQAPQAPYVGLWTRLTNFPPPGNSPRGPRIDDAGNHPPGLQP</sequence>
<feature type="region of interest" description="Disordered" evidence="1">
    <location>
        <begin position="55"/>
        <end position="80"/>
    </location>
</feature>
<evidence type="ECO:0008006" key="4">
    <source>
        <dbReference type="Google" id="ProtNLM"/>
    </source>
</evidence>
<dbReference type="EMBL" id="SJKA01000005">
    <property type="protein sequence ID" value="TCC33710.1"/>
    <property type="molecule type" value="Genomic_DNA"/>
</dbReference>
<name>A0A4R0IMT2_9ACTN</name>
<dbReference type="Proteomes" id="UP000292695">
    <property type="component" value="Unassembled WGS sequence"/>
</dbReference>
<reference evidence="2 3" key="1">
    <citation type="submission" date="2019-02" db="EMBL/GenBank/DDBJ databases">
        <title>Kribbella capetownensis sp. nov. and Kribbella speibonae sp. nov., isolated from soil.</title>
        <authorList>
            <person name="Curtis S.M."/>
            <person name="Norton I."/>
            <person name="Everest G.J."/>
            <person name="Meyers P.R."/>
        </authorList>
    </citation>
    <scope>NUCLEOTIDE SEQUENCE [LARGE SCALE GENOMIC DNA]</scope>
    <source>
        <strain evidence="2 3">DSM 27082</strain>
    </source>
</reference>
<protein>
    <recommendedName>
        <fullName evidence="4">Winged helix DNA-binding domain-containing protein</fullName>
    </recommendedName>
</protein>